<dbReference type="HOGENOM" id="CLU_746045_0_0_1"/>
<accession>X0BKB2</accession>
<feature type="region of interest" description="Disordered" evidence="1">
    <location>
        <begin position="413"/>
        <end position="455"/>
    </location>
</feature>
<gene>
    <name evidence="2" type="ORF">FOQG_16063</name>
</gene>
<feature type="compositionally biased region" description="Polar residues" evidence="1">
    <location>
        <begin position="418"/>
        <end position="445"/>
    </location>
</feature>
<dbReference type="AlphaFoldDB" id="X0BKB2"/>
<keyword evidence="3" id="KW-1185">Reference proteome</keyword>
<feature type="region of interest" description="Disordered" evidence="1">
    <location>
        <begin position="348"/>
        <end position="385"/>
    </location>
</feature>
<dbReference type="OrthoDB" id="5064767at2759"/>
<organism evidence="2 3">
    <name type="scientific">Fusarium oxysporum f. sp. raphani 54005</name>
    <dbReference type="NCBI Taxonomy" id="1089458"/>
    <lineage>
        <taxon>Eukaryota</taxon>
        <taxon>Fungi</taxon>
        <taxon>Dikarya</taxon>
        <taxon>Ascomycota</taxon>
        <taxon>Pezizomycotina</taxon>
        <taxon>Sordariomycetes</taxon>
        <taxon>Hypocreomycetidae</taxon>
        <taxon>Hypocreales</taxon>
        <taxon>Nectriaceae</taxon>
        <taxon>Fusarium</taxon>
        <taxon>Fusarium oxysporum species complex</taxon>
    </lineage>
</organism>
<feature type="compositionally biased region" description="Low complexity" evidence="1">
    <location>
        <begin position="359"/>
        <end position="375"/>
    </location>
</feature>
<evidence type="ECO:0000313" key="3">
    <source>
        <dbReference type="Proteomes" id="UP000030663"/>
    </source>
</evidence>
<dbReference type="Proteomes" id="UP000030663">
    <property type="component" value="Unassembled WGS sequence"/>
</dbReference>
<reference evidence="2 3" key="1">
    <citation type="submission" date="2011-11" db="EMBL/GenBank/DDBJ databases">
        <title>The Genome Sequence of Fusarium oxysporum PHW815.</title>
        <authorList>
            <consortium name="The Broad Institute Genome Sequencing Platform"/>
            <person name="Ma L.-J."/>
            <person name="Gale L.R."/>
            <person name="Schwartz D.C."/>
            <person name="Zhou S."/>
            <person name="Corby-Kistler H."/>
            <person name="Young S.K."/>
            <person name="Zeng Q."/>
            <person name="Gargeya S."/>
            <person name="Fitzgerald M."/>
            <person name="Haas B."/>
            <person name="Abouelleil A."/>
            <person name="Alvarado L."/>
            <person name="Arachchi H.M."/>
            <person name="Berlin A."/>
            <person name="Brown A."/>
            <person name="Chapman S.B."/>
            <person name="Chen Z."/>
            <person name="Dunbar C."/>
            <person name="Freedman E."/>
            <person name="Gearin G."/>
            <person name="Goldberg J."/>
            <person name="Griggs A."/>
            <person name="Gujja S."/>
            <person name="Heiman D."/>
            <person name="Howarth C."/>
            <person name="Larson L."/>
            <person name="Lui A."/>
            <person name="MacDonald P.J.P."/>
            <person name="Montmayeur A."/>
            <person name="Murphy C."/>
            <person name="Neiman D."/>
            <person name="Pearson M."/>
            <person name="Priest M."/>
            <person name="Roberts A."/>
            <person name="Saif S."/>
            <person name="Shea T."/>
            <person name="Shenoy N."/>
            <person name="Sisk P."/>
            <person name="Stolte C."/>
            <person name="Sykes S."/>
            <person name="Wortman J."/>
            <person name="Nusbaum C."/>
            <person name="Birren B."/>
        </authorList>
    </citation>
    <scope>NUCLEOTIDE SEQUENCE [LARGE SCALE GENOMIC DNA]</scope>
    <source>
        <strain evidence="2 3">54005</strain>
    </source>
</reference>
<protein>
    <submittedName>
        <fullName evidence="2">Uncharacterized protein</fullName>
    </submittedName>
</protein>
<feature type="compositionally biased region" description="Gly residues" evidence="1">
    <location>
        <begin position="446"/>
        <end position="455"/>
    </location>
</feature>
<proteinExistence type="predicted"/>
<feature type="compositionally biased region" description="Basic and acidic residues" evidence="1">
    <location>
        <begin position="349"/>
        <end position="358"/>
    </location>
</feature>
<sequence length="455" mass="50129">MRHPTAPAKGVVFDHPMLASTYSTQPPFSTPFGPQLSYPYHPQSSGFQPFNSQASMGHYPEAPVFDYQTHSPQLFSPQLHKPQANLVGPQYYDPGSSGAYSYRSSTRANPFSSPGMFPGTENYDADLFSRLGDCTPSLRYPFPDRNVDAWLKNDVDGHEKEVPPWDPSTRQSNQATYFTPRNFGSWSYDSEAHGEQSSYTTTYQHAPYIHPSELQESYGNELQGGLPFNDSRVADQKETYGDSAGLDVPSLVVESRSYGKKINAPLQTLCRVSCNVDQYMKSPSAARAVSVWKRAHSRAHGDVNRSGNSSDVLPLREHGIKDSVDVSNEQSKEYLRCITKVTKKLNKTMSDKNDEQARQAHAAQNAQPASSQPQNLTPQQAEQERVRAELRVGYISPEVTWQRGQMNAGLPYQYTVAGGTSSQPAQQLGQPSGARTANISKFPTGQTGGTSLGDA</sequence>
<evidence type="ECO:0000256" key="1">
    <source>
        <dbReference type="SAM" id="MobiDB-lite"/>
    </source>
</evidence>
<dbReference type="EMBL" id="KI979348">
    <property type="protein sequence ID" value="EXK79318.1"/>
    <property type="molecule type" value="Genomic_DNA"/>
</dbReference>
<name>X0BKB2_FUSOX</name>
<evidence type="ECO:0000313" key="2">
    <source>
        <dbReference type="EMBL" id="EXK79318.1"/>
    </source>
</evidence>